<evidence type="ECO:0000259" key="1">
    <source>
        <dbReference type="Pfam" id="PF24749"/>
    </source>
</evidence>
<proteinExistence type="predicted"/>
<reference evidence="2 3" key="1">
    <citation type="submission" date="2015-07" db="EMBL/GenBank/DDBJ databases">
        <title>High-quality draft genome sequence of Oceanobacillus caeni HM6, a bacillus isolated from a human feces.</title>
        <authorList>
            <person name="Kumar J."/>
            <person name="Verma M.K."/>
            <person name="Pandey R."/>
            <person name="Bhambi M."/>
            <person name="Chauhan N."/>
        </authorList>
    </citation>
    <scope>NUCLEOTIDE SEQUENCE [LARGE SCALE GENOMIC DNA]</scope>
    <source>
        <strain evidence="2 3">HM6</strain>
    </source>
</reference>
<dbReference type="RefSeq" id="WP_060669334.1">
    <property type="nucleotide sequence ID" value="NZ_JARTGE010000114.1"/>
</dbReference>
<dbReference type="EMBL" id="LGTK01000117">
    <property type="protein sequence ID" value="KPH69312.1"/>
    <property type="molecule type" value="Genomic_DNA"/>
</dbReference>
<organism evidence="2 3">
    <name type="scientific">Oceanobacillus caeni</name>
    <dbReference type="NCBI Taxonomy" id="405946"/>
    <lineage>
        <taxon>Bacteria</taxon>
        <taxon>Bacillati</taxon>
        <taxon>Bacillota</taxon>
        <taxon>Bacilli</taxon>
        <taxon>Bacillales</taxon>
        <taxon>Bacillaceae</taxon>
        <taxon>Oceanobacillus</taxon>
    </lineage>
</organism>
<dbReference type="InterPro" id="IPR056112">
    <property type="entry name" value="DUF7695"/>
</dbReference>
<dbReference type="Proteomes" id="UP000037854">
    <property type="component" value="Unassembled WGS sequence"/>
</dbReference>
<protein>
    <recommendedName>
        <fullName evidence="1">DUF7695 domain-containing protein</fullName>
    </recommendedName>
</protein>
<feature type="domain" description="DUF7695" evidence="1">
    <location>
        <begin position="3"/>
        <end position="48"/>
    </location>
</feature>
<comment type="caution">
    <text evidence="2">The sequence shown here is derived from an EMBL/GenBank/DDBJ whole genome shotgun (WGS) entry which is preliminary data.</text>
</comment>
<evidence type="ECO:0000313" key="3">
    <source>
        <dbReference type="Proteomes" id="UP000037854"/>
    </source>
</evidence>
<sequence length="71" mass="8384">MRRVLVNKVRCKKCDDIIESIHSHDFKRCKCGSIFLDGGKDYQRYGWGTNQPNSVKLEDFIDFSYSVYEED</sequence>
<name>A0ABR5MF65_9BACI</name>
<evidence type="ECO:0000313" key="2">
    <source>
        <dbReference type="EMBL" id="KPH69312.1"/>
    </source>
</evidence>
<gene>
    <name evidence="2" type="ORF">AFL42_17205</name>
</gene>
<dbReference type="Pfam" id="PF24749">
    <property type="entry name" value="DUF7695"/>
    <property type="match status" value="1"/>
</dbReference>
<accession>A0ABR5MF65</accession>
<keyword evidence="3" id="KW-1185">Reference proteome</keyword>